<evidence type="ECO:0008006" key="4">
    <source>
        <dbReference type="Google" id="ProtNLM"/>
    </source>
</evidence>
<dbReference type="GO" id="GO:0005525">
    <property type="term" value="F:GTP binding"/>
    <property type="evidence" value="ECO:0007669"/>
    <property type="project" value="InterPro"/>
</dbReference>
<comment type="caution">
    <text evidence="2">The sequence shown here is derived from an EMBL/GenBank/DDBJ whole genome shotgun (WGS) entry which is preliminary data.</text>
</comment>
<organism evidence="2 3">
    <name type="scientific">Butyrivibrio fibrisolvens</name>
    <dbReference type="NCBI Taxonomy" id="831"/>
    <lineage>
        <taxon>Bacteria</taxon>
        <taxon>Bacillati</taxon>
        <taxon>Bacillota</taxon>
        <taxon>Clostridia</taxon>
        <taxon>Lachnospirales</taxon>
        <taxon>Lachnospiraceae</taxon>
        <taxon>Butyrivibrio</taxon>
    </lineage>
</organism>
<dbReference type="SUPFAM" id="SSF48340">
    <property type="entry name" value="Interferon-induced guanylate-binding protein 1 (GBP1), C-terminal domain"/>
    <property type="match status" value="1"/>
</dbReference>
<dbReference type="GO" id="GO:0003924">
    <property type="term" value="F:GTPase activity"/>
    <property type="evidence" value="ECO:0007669"/>
    <property type="project" value="InterPro"/>
</dbReference>
<evidence type="ECO:0000313" key="2">
    <source>
        <dbReference type="EMBL" id="PWT29254.1"/>
    </source>
</evidence>
<protein>
    <recommendedName>
        <fullName evidence="4">ErpK protein</fullName>
    </recommendedName>
</protein>
<keyword evidence="1" id="KW-0175">Coiled coil</keyword>
<dbReference type="RefSeq" id="WP_110074191.1">
    <property type="nucleotide sequence ID" value="NZ_CM009896.1"/>
</dbReference>
<dbReference type="InterPro" id="IPR036543">
    <property type="entry name" value="Guanylate-bd_C_sf"/>
</dbReference>
<accession>A0A317G5B8</accession>
<keyword evidence="3" id="KW-1185">Reference proteome</keyword>
<feature type="coiled-coil region" evidence="1">
    <location>
        <begin position="7"/>
        <end position="48"/>
    </location>
</feature>
<gene>
    <name evidence="2" type="ORF">CPT75_20195</name>
</gene>
<proteinExistence type="predicted"/>
<dbReference type="EMBL" id="NXNG01000001">
    <property type="protein sequence ID" value="PWT29254.1"/>
    <property type="molecule type" value="Genomic_DNA"/>
</dbReference>
<name>A0A317G5B8_BUTFI</name>
<dbReference type="AlphaFoldDB" id="A0A317G5B8"/>
<reference evidence="2 3" key="1">
    <citation type="submission" date="2017-09" db="EMBL/GenBank/DDBJ databases">
        <title>High-quality draft genome sequence of Butyrivibrio fibrisolvens INBov1, isolated from cow rumen.</title>
        <authorList>
            <person name="Rodriguez Hernaez J."/>
            <person name="Rivarola M."/>
            <person name="Paniego N."/>
            <person name="Cravero S."/>
            <person name="Ceron Cucchi M."/>
            <person name="Martinez M.C."/>
        </authorList>
    </citation>
    <scope>NUCLEOTIDE SEQUENCE [LARGE SCALE GENOMIC DNA]</scope>
    <source>
        <strain evidence="2 3">INBov1</strain>
    </source>
</reference>
<sequence>MARVMATDVLEQKIEKAQERVKRNKKAYDEAVRDLQKLLDKRTALRAEEFMKAIANSNRSYEEILNFITANDEMDEAV</sequence>
<dbReference type="Proteomes" id="UP000245488">
    <property type="component" value="Chromosome"/>
</dbReference>
<evidence type="ECO:0000313" key="3">
    <source>
        <dbReference type="Proteomes" id="UP000245488"/>
    </source>
</evidence>
<evidence type="ECO:0000256" key="1">
    <source>
        <dbReference type="SAM" id="Coils"/>
    </source>
</evidence>